<keyword evidence="3 8" id="KW-1134">Transmembrane beta strand</keyword>
<keyword evidence="14" id="KW-0675">Receptor</keyword>
<dbReference type="EMBL" id="JAMGBC010000001">
    <property type="protein sequence ID" value="MCL6678474.1"/>
    <property type="molecule type" value="Genomic_DNA"/>
</dbReference>
<evidence type="ECO:0000256" key="1">
    <source>
        <dbReference type="ARBA" id="ARBA00004571"/>
    </source>
</evidence>
<evidence type="ECO:0000256" key="4">
    <source>
        <dbReference type="ARBA" id="ARBA00022692"/>
    </source>
</evidence>
<evidence type="ECO:0000256" key="10">
    <source>
        <dbReference type="SAM" id="MobiDB-lite"/>
    </source>
</evidence>
<feature type="chain" id="PRO_5046427865" evidence="11">
    <location>
        <begin position="26"/>
        <end position="1069"/>
    </location>
</feature>
<keyword evidence="2 8" id="KW-0813">Transport</keyword>
<evidence type="ECO:0000256" key="7">
    <source>
        <dbReference type="ARBA" id="ARBA00023237"/>
    </source>
</evidence>
<dbReference type="InterPro" id="IPR012910">
    <property type="entry name" value="Plug_dom"/>
</dbReference>
<feature type="compositionally biased region" description="Low complexity" evidence="10">
    <location>
        <begin position="279"/>
        <end position="295"/>
    </location>
</feature>
<dbReference type="PROSITE" id="PS52016">
    <property type="entry name" value="TONB_DEPENDENT_REC_3"/>
    <property type="match status" value="1"/>
</dbReference>
<dbReference type="InterPro" id="IPR000531">
    <property type="entry name" value="Beta-barrel_TonB"/>
</dbReference>
<dbReference type="SUPFAM" id="SSF56935">
    <property type="entry name" value="Porins"/>
    <property type="match status" value="1"/>
</dbReference>
<dbReference type="Pfam" id="PF00593">
    <property type="entry name" value="TonB_dep_Rec_b-barrel"/>
    <property type="match status" value="1"/>
</dbReference>
<organism evidence="14 15">
    <name type="scientific">Sphingomonas anseongensis</name>
    <dbReference type="NCBI Taxonomy" id="2908207"/>
    <lineage>
        <taxon>Bacteria</taxon>
        <taxon>Pseudomonadati</taxon>
        <taxon>Pseudomonadota</taxon>
        <taxon>Alphaproteobacteria</taxon>
        <taxon>Sphingomonadales</taxon>
        <taxon>Sphingomonadaceae</taxon>
        <taxon>Sphingomonas</taxon>
    </lineage>
</organism>
<keyword evidence="11" id="KW-0732">Signal</keyword>
<name>A0ABT0RE12_9SPHN</name>
<evidence type="ECO:0000256" key="6">
    <source>
        <dbReference type="ARBA" id="ARBA00023136"/>
    </source>
</evidence>
<keyword evidence="15" id="KW-1185">Reference proteome</keyword>
<keyword evidence="6 8" id="KW-0472">Membrane</keyword>
<evidence type="ECO:0000259" key="12">
    <source>
        <dbReference type="Pfam" id="PF00593"/>
    </source>
</evidence>
<reference evidence="14" key="1">
    <citation type="submission" date="2022-05" db="EMBL/GenBank/DDBJ databases">
        <authorList>
            <person name="Jo J.-H."/>
            <person name="Im W.-T."/>
        </authorList>
    </citation>
    <scope>NUCLEOTIDE SEQUENCE</scope>
    <source>
        <strain evidence="14">RG327</strain>
    </source>
</reference>
<dbReference type="RefSeq" id="WP_249867425.1">
    <property type="nucleotide sequence ID" value="NZ_JAMGBC010000001.1"/>
</dbReference>
<dbReference type="PANTHER" id="PTHR47234:SF2">
    <property type="entry name" value="TONB-DEPENDENT RECEPTOR"/>
    <property type="match status" value="1"/>
</dbReference>
<feature type="region of interest" description="Disordered" evidence="10">
    <location>
        <begin position="274"/>
        <end position="295"/>
    </location>
</feature>
<gene>
    <name evidence="14" type="ORF">LZ519_03970</name>
</gene>
<evidence type="ECO:0000256" key="2">
    <source>
        <dbReference type="ARBA" id="ARBA00022448"/>
    </source>
</evidence>
<evidence type="ECO:0000313" key="14">
    <source>
        <dbReference type="EMBL" id="MCL6678474.1"/>
    </source>
</evidence>
<dbReference type="PANTHER" id="PTHR47234">
    <property type="match status" value="1"/>
</dbReference>
<dbReference type="Gene3D" id="2.40.170.20">
    <property type="entry name" value="TonB-dependent receptor, beta-barrel domain"/>
    <property type="match status" value="1"/>
</dbReference>
<dbReference type="Pfam" id="PF07715">
    <property type="entry name" value="Plug"/>
    <property type="match status" value="1"/>
</dbReference>
<evidence type="ECO:0000256" key="11">
    <source>
        <dbReference type="SAM" id="SignalP"/>
    </source>
</evidence>
<feature type="domain" description="TonB-dependent receptor-like beta-barrel" evidence="12">
    <location>
        <begin position="462"/>
        <end position="1034"/>
    </location>
</feature>
<dbReference type="InterPro" id="IPR037066">
    <property type="entry name" value="Plug_dom_sf"/>
</dbReference>
<feature type="signal peptide" evidence="11">
    <location>
        <begin position="1"/>
        <end position="25"/>
    </location>
</feature>
<evidence type="ECO:0000313" key="15">
    <source>
        <dbReference type="Proteomes" id="UP001165343"/>
    </source>
</evidence>
<comment type="caution">
    <text evidence="14">The sequence shown here is derived from an EMBL/GenBank/DDBJ whole genome shotgun (WGS) entry which is preliminary data.</text>
</comment>
<accession>A0ABT0RE12</accession>
<dbReference type="InterPro" id="IPR036942">
    <property type="entry name" value="Beta-barrel_TonB_sf"/>
</dbReference>
<proteinExistence type="inferred from homology"/>
<evidence type="ECO:0000256" key="9">
    <source>
        <dbReference type="RuleBase" id="RU003357"/>
    </source>
</evidence>
<sequence>MFRSSRLLLCGVSATAVAFATPAFAQDAPTAPTTLPGQTPPNCPVNGPGSAQDNCVSGEVETESGTTANAGGNGAIVVTGTRIQRPNLQSPVPITSVGQEELTNQGQASVGDALNDLPALRSTFSQQNSGRFIGTAGQNFLDLRGLGTTRTLVLVNGRRHITSSPGDFIVDVDNIPQDLLERVDIVTGGESAVYGSDAIAGVVNFVTKRNFDGFRIRGQAGISSRGDRPVDFISATMGRNFFDDRANVALNLEYTHAGELFFRDRPRAAEVCGFQPNPADNGGADDPTTAGGDNTNGVPDNVFVCGIRNPFVTNGGSIGFLGGGQVLAFDPAGNLIISNPPQQDFTDFTGGTIVSNDPNGGSTLRETGDLAVGRNRYMANLLAHFDVSDAFKPFIEASYIKQTVYQEGQPSFFQARLSQFFGIQSFRCNNPFLTAQNLAVLQSFGLCANPAVNTIPLNRFNVDWGGRVEEDHRTTYRIVGGAQGNFLGDWHYEVSANYGHFKSNNIEKNDLLLFDENGNLAGFGLASNAVRDVNGNIVCGVNADADPTNDAPGCVPINPFGFGRASPEAIAYSNTTSHLFSKASELDLLAFMSGNSGRWFELPGGPIGFSIGAEYRKETAHSIADPVSASGGTFFNAFPEFDPPSFSVKEIFGELEVPILKDRPFFHELTVSGAARYSDYNTAANHTFAWNLNGIWSPVRDLRLRGNLSRSVRVPTLSDLFTPPTQNFAQLNDPCDQARINLDPDRAANCAALGVPTTVTSTNSPCFAQNPTANTGPVGSPFHNCLANTQTTLITSAGNPDLKEETGKSITLGAVITPRFIPGFSFSADYFDIKVTNLISVLGGNAILNNCFNASSINNQYCSLLGQRDQFGLFIEPALTSAGVNFAKQTSRGVDFDLTYRKRFANGHRLDLRGIATYTLNRTNFTDPTFPKVGDRQLSELGDPVFSGTMIAGYGIGPFDLRYTFRYIGSMTDWDYEDTHSFGPACDPIDPTQCPPFNSDVADRINTGSVTYSDIRLNFTIKNRYQMYLGVDNLFDRQPPLRLTGAGAGSGIYSGIGRFFYAGFIVDLK</sequence>
<dbReference type="Proteomes" id="UP001165343">
    <property type="component" value="Unassembled WGS sequence"/>
</dbReference>
<comment type="subcellular location">
    <subcellularLocation>
        <location evidence="1 8">Cell outer membrane</location>
        <topology evidence="1 8">Multi-pass membrane protein</topology>
    </subcellularLocation>
</comment>
<protein>
    <submittedName>
        <fullName evidence="14">TonB-dependent receptor</fullName>
    </submittedName>
</protein>
<keyword evidence="5 9" id="KW-0798">TonB box</keyword>
<evidence type="ECO:0000259" key="13">
    <source>
        <dbReference type="Pfam" id="PF07715"/>
    </source>
</evidence>
<feature type="domain" description="TonB-dependent receptor plug" evidence="13">
    <location>
        <begin position="88"/>
        <end position="202"/>
    </location>
</feature>
<keyword evidence="7 8" id="KW-0998">Cell outer membrane</keyword>
<keyword evidence="4 8" id="KW-0812">Transmembrane</keyword>
<evidence type="ECO:0000256" key="3">
    <source>
        <dbReference type="ARBA" id="ARBA00022452"/>
    </source>
</evidence>
<dbReference type="InterPro" id="IPR039426">
    <property type="entry name" value="TonB-dep_rcpt-like"/>
</dbReference>
<evidence type="ECO:0000256" key="5">
    <source>
        <dbReference type="ARBA" id="ARBA00023077"/>
    </source>
</evidence>
<dbReference type="Gene3D" id="2.170.130.10">
    <property type="entry name" value="TonB-dependent receptor, plug domain"/>
    <property type="match status" value="1"/>
</dbReference>
<comment type="similarity">
    <text evidence="8 9">Belongs to the TonB-dependent receptor family.</text>
</comment>
<evidence type="ECO:0000256" key="8">
    <source>
        <dbReference type="PROSITE-ProRule" id="PRU01360"/>
    </source>
</evidence>